<reference evidence="3" key="2">
    <citation type="submission" date="2009-11" db="EMBL/GenBank/DDBJ databases">
        <title>The Genome Sequence of Allomyces macrogynus strain ATCC 38327.</title>
        <authorList>
            <consortium name="The Broad Institute Genome Sequencing Platform"/>
            <person name="Russ C."/>
            <person name="Cuomo C."/>
            <person name="Shea T."/>
            <person name="Young S.K."/>
            <person name="Zeng Q."/>
            <person name="Koehrsen M."/>
            <person name="Haas B."/>
            <person name="Borodovsky M."/>
            <person name="Guigo R."/>
            <person name="Alvarado L."/>
            <person name="Berlin A."/>
            <person name="Borenstein D."/>
            <person name="Chen Z."/>
            <person name="Engels R."/>
            <person name="Freedman E."/>
            <person name="Gellesch M."/>
            <person name="Goldberg J."/>
            <person name="Griggs A."/>
            <person name="Gujja S."/>
            <person name="Heiman D."/>
            <person name="Hepburn T."/>
            <person name="Howarth C."/>
            <person name="Jen D."/>
            <person name="Larson L."/>
            <person name="Lewis B."/>
            <person name="Mehta T."/>
            <person name="Park D."/>
            <person name="Pearson M."/>
            <person name="Roberts A."/>
            <person name="Saif S."/>
            <person name="Shenoy N."/>
            <person name="Sisk P."/>
            <person name="Stolte C."/>
            <person name="Sykes S."/>
            <person name="Walk T."/>
            <person name="White J."/>
            <person name="Yandava C."/>
            <person name="Burger G."/>
            <person name="Gray M.W."/>
            <person name="Holland P.W.H."/>
            <person name="King N."/>
            <person name="Lang F.B.F."/>
            <person name="Roger A.J."/>
            <person name="Ruiz-Trillo I."/>
            <person name="Lander E."/>
            <person name="Nusbaum C."/>
        </authorList>
    </citation>
    <scope>NUCLEOTIDE SEQUENCE [LARGE SCALE GENOMIC DNA]</scope>
    <source>
        <strain evidence="3">ATCC 38327</strain>
    </source>
</reference>
<keyword evidence="3" id="KW-1185">Reference proteome</keyword>
<dbReference type="AlphaFoldDB" id="A0A0L0SNR4"/>
<dbReference type="VEuPathDB" id="FungiDB:AMAG_19112"/>
<name>A0A0L0SNR4_ALLM3</name>
<organism evidence="2 3">
    <name type="scientific">Allomyces macrogynus (strain ATCC 38327)</name>
    <name type="common">Allomyces javanicus var. macrogynus</name>
    <dbReference type="NCBI Taxonomy" id="578462"/>
    <lineage>
        <taxon>Eukaryota</taxon>
        <taxon>Fungi</taxon>
        <taxon>Fungi incertae sedis</taxon>
        <taxon>Blastocladiomycota</taxon>
        <taxon>Blastocladiomycetes</taxon>
        <taxon>Blastocladiales</taxon>
        <taxon>Blastocladiaceae</taxon>
        <taxon>Allomyces</taxon>
    </lineage>
</organism>
<feature type="region of interest" description="Disordered" evidence="1">
    <location>
        <begin position="1"/>
        <end position="78"/>
    </location>
</feature>
<accession>A0A0L0SNR4</accession>
<evidence type="ECO:0000256" key="1">
    <source>
        <dbReference type="SAM" id="MobiDB-lite"/>
    </source>
</evidence>
<feature type="compositionally biased region" description="Low complexity" evidence="1">
    <location>
        <begin position="43"/>
        <end position="54"/>
    </location>
</feature>
<reference evidence="2 3" key="1">
    <citation type="submission" date="2009-11" db="EMBL/GenBank/DDBJ databases">
        <title>Annotation of Allomyces macrogynus ATCC 38327.</title>
        <authorList>
            <consortium name="The Broad Institute Genome Sequencing Platform"/>
            <person name="Russ C."/>
            <person name="Cuomo C."/>
            <person name="Burger G."/>
            <person name="Gray M.W."/>
            <person name="Holland P.W.H."/>
            <person name="King N."/>
            <person name="Lang F.B.F."/>
            <person name="Roger A.J."/>
            <person name="Ruiz-Trillo I."/>
            <person name="Young S.K."/>
            <person name="Zeng Q."/>
            <person name="Gargeya S."/>
            <person name="Fitzgerald M."/>
            <person name="Haas B."/>
            <person name="Abouelleil A."/>
            <person name="Alvarado L."/>
            <person name="Arachchi H.M."/>
            <person name="Berlin A."/>
            <person name="Chapman S.B."/>
            <person name="Gearin G."/>
            <person name="Goldberg J."/>
            <person name="Griggs A."/>
            <person name="Gujja S."/>
            <person name="Hansen M."/>
            <person name="Heiman D."/>
            <person name="Howarth C."/>
            <person name="Larimer J."/>
            <person name="Lui A."/>
            <person name="MacDonald P.J.P."/>
            <person name="McCowen C."/>
            <person name="Montmayeur A."/>
            <person name="Murphy C."/>
            <person name="Neiman D."/>
            <person name="Pearson M."/>
            <person name="Priest M."/>
            <person name="Roberts A."/>
            <person name="Saif S."/>
            <person name="Shea T."/>
            <person name="Sisk P."/>
            <person name="Stolte C."/>
            <person name="Sykes S."/>
            <person name="Wortman J."/>
            <person name="Nusbaum C."/>
            <person name="Birren B."/>
        </authorList>
    </citation>
    <scope>NUCLEOTIDE SEQUENCE [LARGE SCALE GENOMIC DNA]</scope>
    <source>
        <strain evidence="2 3">ATCC 38327</strain>
    </source>
</reference>
<sequence>MSTAAANGTAPIGITPHQARRTGSDSLSRERPHSVRSGVSFQTPVATTAAARSASPPPPHPTWAQRAAAAAGASGHAH</sequence>
<dbReference type="Proteomes" id="UP000054350">
    <property type="component" value="Unassembled WGS sequence"/>
</dbReference>
<protein>
    <submittedName>
        <fullName evidence="2">Uncharacterized protein</fullName>
    </submittedName>
</protein>
<evidence type="ECO:0000313" key="3">
    <source>
        <dbReference type="Proteomes" id="UP000054350"/>
    </source>
</evidence>
<dbReference type="EMBL" id="GG745344">
    <property type="protein sequence ID" value="KNE64137.1"/>
    <property type="molecule type" value="Genomic_DNA"/>
</dbReference>
<gene>
    <name evidence="2" type="ORF">AMAG_19112</name>
</gene>
<feature type="compositionally biased region" description="Low complexity" evidence="1">
    <location>
        <begin position="62"/>
        <end position="78"/>
    </location>
</feature>
<evidence type="ECO:0000313" key="2">
    <source>
        <dbReference type="EMBL" id="KNE64137.1"/>
    </source>
</evidence>
<proteinExistence type="predicted"/>